<organism evidence="1">
    <name type="scientific">viral metagenome</name>
    <dbReference type="NCBI Taxonomy" id="1070528"/>
    <lineage>
        <taxon>unclassified sequences</taxon>
        <taxon>metagenomes</taxon>
        <taxon>organismal metagenomes</taxon>
    </lineage>
</organism>
<name>A0A6C0IC06_9ZZZZ</name>
<accession>A0A6C0IC06</accession>
<protein>
    <submittedName>
        <fullName evidence="1">Uncharacterized protein</fullName>
    </submittedName>
</protein>
<proteinExistence type="predicted"/>
<dbReference type="AlphaFoldDB" id="A0A6C0IC06"/>
<evidence type="ECO:0000313" key="1">
    <source>
        <dbReference type="EMBL" id="QHT90591.1"/>
    </source>
</evidence>
<dbReference type="EMBL" id="MN740156">
    <property type="protein sequence ID" value="QHT90591.1"/>
    <property type="molecule type" value="Genomic_DNA"/>
</dbReference>
<reference evidence="1" key="1">
    <citation type="journal article" date="2020" name="Nature">
        <title>Giant virus diversity and host interactions through global metagenomics.</title>
        <authorList>
            <person name="Schulz F."/>
            <person name="Roux S."/>
            <person name="Paez-Espino D."/>
            <person name="Jungbluth S."/>
            <person name="Walsh D.A."/>
            <person name="Denef V.J."/>
            <person name="McMahon K.D."/>
            <person name="Konstantinidis K.T."/>
            <person name="Eloe-Fadrosh E.A."/>
            <person name="Kyrpides N.C."/>
            <person name="Woyke T."/>
        </authorList>
    </citation>
    <scope>NUCLEOTIDE SEQUENCE</scope>
    <source>
        <strain evidence="1">GVMAG-M-3300023184-71</strain>
    </source>
</reference>
<sequence>MTIIPDKNLAIFLQKFSVSAPDATSFVPNYASVGLVTTNAPDERQWQFTWDGTFSSSVRSFELIYDFSQVDSYGYSIYFKGNLNGFLNLDGQLYAATNYLTYIPQTQEDIDQKILRFLFRPPCQKKYNGIERSLYYVTNLKDDDITCACKSTDGKITGHPDNDVMIVQFDGDGSEKETIIYPQSWGGNNTEWITSAGFPDTSTCMIDVNSTAPTDIYIRVRGVLDRGDVTDFKTLQVKNNSTKNVYFWTQFHSRYCTVSPGSIVSRSWDVKKHCWI</sequence>